<gene>
    <name evidence="1" type="ORF">H7F16_13170</name>
</gene>
<sequence length="76" mass="8620">MDKKQIDLITRTLTDELFALSLLVELLDHESGRREAMLVMCKESVERCRRITAGLWGNGGGALRQAATLRTMQRMN</sequence>
<reference evidence="1 2" key="1">
    <citation type="journal article" date="2017" name="Int. J. Syst. Evol. Microbiol.">
        <title>Gemmobacter straminiformis sp. nov., isolated from an artificial fountain.</title>
        <authorList>
            <person name="Kang J.Y."/>
            <person name="Kim M.J."/>
            <person name="Chun J."/>
            <person name="Son K.P."/>
            <person name="Jahng K.Y."/>
        </authorList>
    </citation>
    <scope>NUCLEOTIDE SEQUENCE [LARGE SCALE GENOMIC DNA]</scope>
    <source>
        <strain evidence="1 2">CAM-8</strain>
    </source>
</reference>
<protein>
    <submittedName>
        <fullName evidence="1">Uncharacterized protein</fullName>
    </submittedName>
</protein>
<organism evidence="1 2">
    <name type="scientific">Paragemmobacter straminiformis</name>
    <dbReference type="NCBI Taxonomy" id="2045119"/>
    <lineage>
        <taxon>Bacteria</taxon>
        <taxon>Pseudomonadati</taxon>
        <taxon>Pseudomonadota</taxon>
        <taxon>Alphaproteobacteria</taxon>
        <taxon>Rhodobacterales</taxon>
        <taxon>Paracoccaceae</taxon>
        <taxon>Paragemmobacter</taxon>
    </lineage>
</organism>
<keyword evidence="2" id="KW-1185">Reference proteome</keyword>
<name>A0A842IBI8_9RHOB</name>
<dbReference type="EMBL" id="JACLQD010000003">
    <property type="protein sequence ID" value="MBC2836464.1"/>
    <property type="molecule type" value="Genomic_DNA"/>
</dbReference>
<dbReference type="Proteomes" id="UP000555411">
    <property type="component" value="Unassembled WGS sequence"/>
</dbReference>
<comment type="caution">
    <text evidence="1">The sequence shown here is derived from an EMBL/GenBank/DDBJ whole genome shotgun (WGS) entry which is preliminary data.</text>
</comment>
<accession>A0A842IBI8</accession>
<proteinExistence type="predicted"/>
<evidence type="ECO:0000313" key="2">
    <source>
        <dbReference type="Proteomes" id="UP000555411"/>
    </source>
</evidence>
<dbReference type="AlphaFoldDB" id="A0A842IBI8"/>
<evidence type="ECO:0000313" key="1">
    <source>
        <dbReference type="EMBL" id="MBC2836464.1"/>
    </source>
</evidence>